<organism evidence="2 3">
    <name type="scientific">Rangifer tarandus platyrhynchus</name>
    <name type="common">Svalbard reindeer</name>
    <dbReference type="NCBI Taxonomy" id="3082113"/>
    <lineage>
        <taxon>Eukaryota</taxon>
        <taxon>Metazoa</taxon>
        <taxon>Chordata</taxon>
        <taxon>Craniata</taxon>
        <taxon>Vertebrata</taxon>
        <taxon>Euteleostomi</taxon>
        <taxon>Mammalia</taxon>
        <taxon>Eutheria</taxon>
        <taxon>Laurasiatheria</taxon>
        <taxon>Artiodactyla</taxon>
        <taxon>Ruminantia</taxon>
        <taxon>Pecora</taxon>
        <taxon>Cervidae</taxon>
        <taxon>Odocoileinae</taxon>
        <taxon>Rangifer</taxon>
    </lineage>
</organism>
<feature type="region of interest" description="Disordered" evidence="1">
    <location>
        <begin position="1"/>
        <end position="31"/>
    </location>
</feature>
<feature type="compositionally biased region" description="Pro residues" evidence="1">
    <location>
        <begin position="7"/>
        <end position="17"/>
    </location>
</feature>
<protein>
    <submittedName>
        <fullName evidence="2">Uncharacterized protein</fullName>
    </submittedName>
</protein>
<dbReference type="EMBL" id="OX459947">
    <property type="protein sequence ID" value="CAI9153854.1"/>
    <property type="molecule type" value="Genomic_DNA"/>
</dbReference>
<keyword evidence="3" id="KW-1185">Reference proteome</keyword>
<accession>A0ABN8Y215</accession>
<proteinExistence type="predicted"/>
<gene>
    <name evidence="2" type="ORF">MRATA1EN1_LOCUS2816</name>
</gene>
<evidence type="ECO:0000313" key="2">
    <source>
        <dbReference type="EMBL" id="CAI9153854.1"/>
    </source>
</evidence>
<dbReference type="Proteomes" id="UP001176941">
    <property type="component" value="Chromosome 11"/>
</dbReference>
<sequence length="162" mass="17599">MLEPGPRQAPPPDPPQPSQSALPQRPDVPGVLAVPQAGRRCLLFLGFAPGCGGPTPPQPSSRVTGEVKDRLLRSSTRILRMLEEAAARSSCQAYSQVSCHGLSILARVGQTRVMRLRPSDPEAWPSTTGQERILPPPEYRSARFPLRLTVARAPLWPPGSVW</sequence>
<evidence type="ECO:0000313" key="3">
    <source>
        <dbReference type="Proteomes" id="UP001176941"/>
    </source>
</evidence>
<reference evidence="2" key="1">
    <citation type="submission" date="2023-04" db="EMBL/GenBank/DDBJ databases">
        <authorList>
            <consortium name="ELIXIR-Norway"/>
        </authorList>
    </citation>
    <scope>NUCLEOTIDE SEQUENCE [LARGE SCALE GENOMIC DNA]</scope>
</reference>
<name>A0ABN8Y215_RANTA</name>
<evidence type="ECO:0000256" key="1">
    <source>
        <dbReference type="SAM" id="MobiDB-lite"/>
    </source>
</evidence>